<reference evidence="1 2" key="1">
    <citation type="submission" date="2020-04" db="EMBL/GenBank/DDBJ databases">
        <authorList>
            <person name="De Canck E."/>
        </authorList>
    </citation>
    <scope>NUCLEOTIDE SEQUENCE [LARGE SCALE GENOMIC DNA]</scope>
    <source>
        <strain evidence="1 2">LMG 22037</strain>
    </source>
</reference>
<protein>
    <submittedName>
        <fullName evidence="1">Uncharacterized protein</fullName>
    </submittedName>
</protein>
<gene>
    <name evidence="1" type="ORF">LMG22037_04675</name>
</gene>
<sequence length="321" mass="37707">MTVPSEDAFKLAMERIETSGANYLRPAFNREMFLHENPKTAKQLIELALHARRKSFALFNDDEVLSWLIEQEPFRRVEQKFWGTTDAGDPDERSDERRVERHYENFHNAAQLDTARGRRRFDDRLDMLLGGHVRSYSGWLLRLVSAIREYHYGNSATRMIANRRQYLSKIRSAIVGMKAVLDLTSDPSITNRFSTLTAYADEGLQLIDADFYKRLQVLQAMESTDIETMYPLERLDKTAKERLFVFRMMRANHLVWHKYRPSDIYVLMELEGFEYPQSERNIQRLCAEFDVHWRRLNEEITAVSVATFNSVNDKTTTVTTE</sequence>
<name>A0A6J5BX00_9BURK</name>
<dbReference type="RefSeq" id="WP_035482232.1">
    <property type="nucleotide sequence ID" value="NZ_CADFGL010000010.1"/>
</dbReference>
<dbReference type="Proteomes" id="UP000494249">
    <property type="component" value="Unassembled WGS sequence"/>
</dbReference>
<accession>A0A6J5BX00</accession>
<dbReference type="AlphaFoldDB" id="A0A6J5BX00"/>
<evidence type="ECO:0000313" key="1">
    <source>
        <dbReference type="EMBL" id="CAB3719936.1"/>
    </source>
</evidence>
<organism evidence="1 2">
    <name type="scientific">Paraburkholderia phenoliruptrix</name>
    <dbReference type="NCBI Taxonomy" id="252970"/>
    <lineage>
        <taxon>Bacteria</taxon>
        <taxon>Pseudomonadati</taxon>
        <taxon>Pseudomonadota</taxon>
        <taxon>Betaproteobacteria</taxon>
        <taxon>Burkholderiales</taxon>
        <taxon>Burkholderiaceae</taxon>
        <taxon>Paraburkholderia</taxon>
    </lineage>
</organism>
<evidence type="ECO:0000313" key="2">
    <source>
        <dbReference type="Proteomes" id="UP000494249"/>
    </source>
</evidence>
<proteinExistence type="predicted"/>
<dbReference type="EMBL" id="CADIKB010000028">
    <property type="protein sequence ID" value="CAB3719936.1"/>
    <property type="molecule type" value="Genomic_DNA"/>
</dbReference>